<dbReference type="Pfam" id="PF02518">
    <property type="entry name" value="HATPase_c"/>
    <property type="match status" value="1"/>
</dbReference>
<dbReference type="PANTHER" id="PTHR45453">
    <property type="entry name" value="PHOSPHATE REGULON SENSOR PROTEIN PHOR"/>
    <property type="match status" value="1"/>
</dbReference>
<evidence type="ECO:0000256" key="3">
    <source>
        <dbReference type="ARBA" id="ARBA00012438"/>
    </source>
</evidence>
<evidence type="ECO:0000256" key="8">
    <source>
        <dbReference type="SAM" id="Phobius"/>
    </source>
</evidence>
<dbReference type="Proteomes" id="UP000606193">
    <property type="component" value="Unassembled WGS sequence"/>
</dbReference>
<dbReference type="InterPro" id="IPR004358">
    <property type="entry name" value="Sig_transdc_His_kin-like_C"/>
</dbReference>
<dbReference type="InterPro" id="IPR036890">
    <property type="entry name" value="HATPase_C_sf"/>
</dbReference>
<dbReference type="SMART" id="SM00387">
    <property type="entry name" value="HATPase_c"/>
    <property type="match status" value="1"/>
</dbReference>
<dbReference type="InterPro" id="IPR005467">
    <property type="entry name" value="His_kinase_dom"/>
</dbReference>
<dbReference type="PROSITE" id="PS50109">
    <property type="entry name" value="HIS_KIN"/>
    <property type="match status" value="1"/>
</dbReference>
<dbReference type="RefSeq" id="WP_118689455.1">
    <property type="nucleotide sequence ID" value="NZ_JACRSX010000001.1"/>
</dbReference>
<gene>
    <name evidence="10" type="ORF">H8704_01890</name>
</gene>
<evidence type="ECO:0000256" key="4">
    <source>
        <dbReference type="ARBA" id="ARBA00022553"/>
    </source>
</evidence>
<dbReference type="SUPFAM" id="SSF47384">
    <property type="entry name" value="Homodimeric domain of signal transducing histidine kinase"/>
    <property type="match status" value="1"/>
</dbReference>
<dbReference type="GO" id="GO:0016301">
    <property type="term" value="F:kinase activity"/>
    <property type="evidence" value="ECO:0007669"/>
    <property type="project" value="UniProtKB-KW"/>
</dbReference>
<dbReference type="Gene3D" id="1.10.287.130">
    <property type="match status" value="1"/>
</dbReference>
<keyword evidence="6 10" id="KW-0418">Kinase</keyword>
<proteinExistence type="predicted"/>
<keyword evidence="8" id="KW-0472">Membrane</keyword>
<keyword evidence="8" id="KW-0812">Transmembrane</keyword>
<evidence type="ECO:0000256" key="5">
    <source>
        <dbReference type="ARBA" id="ARBA00022679"/>
    </source>
</evidence>
<keyword evidence="8" id="KW-1133">Transmembrane helix</keyword>
<feature type="transmembrane region" description="Helical" evidence="8">
    <location>
        <begin position="175"/>
        <end position="194"/>
    </location>
</feature>
<keyword evidence="7" id="KW-0902">Two-component regulatory system</keyword>
<comment type="catalytic activity">
    <reaction evidence="1">
        <text>ATP + protein L-histidine = ADP + protein N-phospho-L-histidine.</text>
        <dbReference type="EC" id="2.7.13.3"/>
    </reaction>
</comment>
<feature type="domain" description="Histidine kinase" evidence="9">
    <location>
        <begin position="255"/>
        <end position="472"/>
    </location>
</feature>
<evidence type="ECO:0000259" key="9">
    <source>
        <dbReference type="PROSITE" id="PS50109"/>
    </source>
</evidence>
<keyword evidence="4" id="KW-0597">Phosphoprotein</keyword>
<dbReference type="CDD" id="cd00075">
    <property type="entry name" value="HATPase"/>
    <property type="match status" value="1"/>
</dbReference>
<protein>
    <recommendedName>
        <fullName evidence="3">histidine kinase</fullName>
        <ecNumber evidence="3">2.7.13.3</ecNumber>
    </recommendedName>
</protein>
<evidence type="ECO:0000313" key="11">
    <source>
        <dbReference type="Proteomes" id="UP000606193"/>
    </source>
</evidence>
<dbReference type="SUPFAM" id="SSF55874">
    <property type="entry name" value="ATPase domain of HSP90 chaperone/DNA topoisomerase II/histidine kinase"/>
    <property type="match status" value="1"/>
</dbReference>
<evidence type="ECO:0000256" key="6">
    <source>
        <dbReference type="ARBA" id="ARBA00022777"/>
    </source>
</evidence>
<name>A0ABR7MYD8_9FIRM</name>
<dbReference type="Pfam" id="PF00512">
    <property type="entry name" value="HisKA"/>
    <property type="match status" value="1"/>
</dbReference>
<reference evidence="10 11" key="1">
    <citation type="submission" date="2020-08" db="EMBL/GenBank/DDBJ databases">
        <title>Genome public.</title>
        <authorList>
            <person name="Liu C."/>
            <person name="Sun Q."/>
        </authorList>
    </citation>
    <scope>NUCLEOTIDE SEQUENCE [LARGE SCALE GENOMIC DNA]</scope>
    <source>
        <strain evidence="10 11">NSJ-37</strain>
    </source>
</reference>
<dbReference type="SMART" id="SM00388">
    <property type="entry name" value="HisKA"/>
    <property type="match status" value="1"/>
</dbReference>
<dbReference type="InterPro" id="IPR003594">
    <property type="entry name" value="HATPase_dom"/>
</dbReference>
<dbReference type="EMBL" id="JACRSX010000001">
    <property type="protein sequence ID" value="MBC8561393.1"/>
    <property type="molecule type" value="Genomic_DNA"/>
</dbReference>
<comment type="subcellular location">
    <subcellularLocation>
        <location evidence="2">Membrane</location>
    </subcellularLocation>
</comment>
<feature type="transmembrane region" description="Helical" evidence="8">
    <location>
        <begin position="12"/>
        <end position="32"/>
    </location>
</feature>
<evidence type="ECO:0000256" key="7">
    <source>
        <dbReference type="ARBA" id="ARBA00023012"/>
    </source>
</evidence>
<evidence type="ECO:0000256" key="2">
    <source>
        <dbReference type="ARBA" id="ARBA00004370"/>
    </source>
</evidence>
<dbReference type="InterPro" id="IPR050351">
    <property type="entry name" value="BphY/WalK/GraS-like"/>
</dbReference>
<keyword evidence="5" id="KW-0808">Transferase</keyword>
<dbReference type="PRINTS" id="PR00344">
    <property type="entry name" value="BCTRLSENSOR"/>
</dbReference>
<organism evidence="10 11">
    <name type="scientific">Jutongia huaianensis</name>
    <dbReference type="NCBI Taxonomy" id="2763668"/>
    <lineage>
        <taxon>Bacteria</taxon>
        <taxon>Bacillati</taxon>
        <taxon>Bacillota</taxon>
        <taxon>Clostridia</taxon>
        <taxon>Lachnospirales</taxon>
        <taxon>Lachnospiraceae</taxon>
        <taxon>Jutongia</taxon>
    </lineage>
</organism>
<keyword evidence="11" id="KW-1185">Reference proteome</keyword>
<evidence type="ECO:0000256" key="1">
    <source>
        <dbReference type="ARBA" id="ARBA00000085"/>
    </source>
</evidence>
<dbReference type="InterPro" id="IPR003661">
    <property type="entry name" value="HisK_dim/P_dom"/>
</dbReference>
<evidence type="ECO:0000313" key="10">
    <source>
        <dbReference type="EMBL" id="MBC8561393.1"/>
    </source>
</evidence>
<dbReference type="EC" id="2.7.13.3" evidence="3"/>
<dbReference type="CDD" id="cd00082">
    <property type="entry name" value="HisKA"/>
    <property type="match status" value="1"/>
</dbReference>
<dbReference type="Gene3D" id="3.30.565.10">
    <property type="entry name" value="Histidine kinase-like ATPase, C-terminal domain"/>
    <property type="match status" value="1"/>
</dbReference>
<accession>A0ABR7MYD8</accession>
<sequence>MKLSIRSIYVTIYLLLAAVMFVLIHFWGVHLVSNSLIAERKAALYEEASSLSKRYFFNVKSINQFDDQTESSLRERLSSLQTMSHARYFLVDSTGRISVDSTARNSLEGQNFNDLNPTFLDNDTYIGHLNSSYLPQESLSIIYPLSEDYDMNGYLVIMTPLKTLRANARQLTKDYHICFVVFFLILLFTLFGLYCLTVHPLRQLSLTIREYSRGHYSTKIKHLPLREYDSLSTAVHNLASSGKNAGDYQKDFVANVSHDFRSPLTNIRGYIGAILDGTIPPEIQEKYLKIILRETDRLTKLTEQLLEMNRYENNGIILNYSTFDINEVIRNAASSFEKHCTEKKISIHLIFNTPSLYVDADRDKISQVIQNLIDNAVKFSSPDSSIEIQTTVQKDKIFVTVSDHGIGIPEESLPHIWDRFYKTDVSRGKDKTGSGLGLAITKEIIDAHREYIHATSILGSGTDFSFSLRHHSSGI</sequence>
<dbReference type="InterPro" id="IPR036097">
    <property type="entry name" value="HisK_dim/P_sf"/>
</dbReference>
<dbReference type="PANTHER" id="PTHR45453:SF1">
    <property type="entry name" value="PHOSPHATE REGULON SENSOR PROTEIN PHOR"/>
    <property type="match status" value="1"/>
</dbReference>
<comment type="caution">
    <text evidence="10">The sequence shown here is derived from an EMBL/GenBank/DDBJ whole genome shotgun (WGS) entry which is preliminary data.</text>
</comment>